<dbReference type="SMART" id="SM00490">
    <property type="entry name" value="HELICc"/>
    <property type="match status" value="1"/>
</dbReference>
<dbReference type="Pfam" id="PF00271">
    <property type="entry name" value="Helicase_C"/>
    <property type="match status" value="1"/>
</dbReference>
<feature type="coiled-coil region" evidence="10">
    <location>
        <begin position="114"/>
        <end position="142"/>
    </location>
</feature>
<dbReference type="PROSITE" id="PS51194">
    <property type="entry name" value="HELICASE_CTER"/>
    <property type="match status" value="1"/>
</dbReference>
<dbReference type="InterPro" id="IPR049730">
    <property type="entry name" value="SNF2/RAD54-like_C"/>
</dbReference>
<feature type="compositionally biased region" description="Acidic residues" evidence="11">
    <location>
        <begin position="1068"/>
        <end position="1080"/>
    </location>
</feature>
<keyword evidence="6" id="KW-0067">ATP-binding</keyword>
<keyword evidence="3" id="KW-0547">Nucleotide-binding</keyword>
<evidence type="ECO:0000259" key="12">
    <source>
        <dbReference type="PROSITE" id="PS51192"/>
    </source>
</evidence>
<dbReference type="GO" id="GO:0016787">
    <property type="term" value="F:hydrolase activity"/>
    <property type="evidence" value="ECO:0007669"/>
    <property type="project" value="UniProtKB-KW"/>
</dbReference>
<dbReference type="InterPro" id="IPR001487">
    <property type="entry name" value="Bromodomain"/>
</dbReference>
<evidence type="ECO:0000256" key="10">
    <source>
        <dbReference type="SAM" id="Coils"/>
    </source>
</evidence>
<dbReference type="Proteomes" id="UP000290189">
    <property type="component" value="Unassembled WGS sequence"/>
</dbReference>
<evidence type="ECO:0000256" key="8">
    <source>
        <dbReference type="ARBA" id="ARBA00023117"/>
    </source>
</evidence>
<dbReference type="SMART" id="SM00297">
    <property type="entry name" value="BROMO"/>
    <property type="match status" value="1"/>
</dbReference>
<dbReference type="InterPro" id="IPR000330">
    <property type="entry name" value="SNF2_N"/>
</dbReference>
<evidence type="ECO:0000256" key="1">
    <source>
        <dbReference type="ARBA" id="ARBA00004123"/>
    </source>
</evidence>
<dbReference type="AlphaFoldDB" id="A0A3P3XZ12"/>
<dbReference type="GO" id="GO:0005524">
    <property type="term" value="F:ATP binding"/>
    <property type="evidence" value="ECO:0007669"/>
    <property type="project" value="UniProtKB-KW"/>
</dbReference>
<dbReference type="PANTHER" id="PTHR10799">
    <property type="entry name" value="SNF2/RAD54 HELICASE FAMILY"/>
    <property type="match status" value="1"/>
</dbReference>
<dbReference type="GO" id="GO:0005634">
    <property type="term" value="C:nucleus"/>
    <property type="evidence" value="ECO:0007669"/>
    <property type="project" value="UniProtKB-SubCell"/>
</dbReference>
<sequence length="1092" mass="125454">MADAQGPAGNAFGVAVRRKIEAVRAIAQRDPDGGLAGVVERDAARRRVARLVELQASLRRRRHGVRPCLIDPERLSRSQFIGPGLPSLAIQPPRNPTLLIAKMEAYRLHELKTRQALEEERAEADAIEAKKERERIAKLELEVRKRAVRQSFLKALLAHVEVFKNAAKEENRVLRSLSSQALAWVIAKERRIRTLEDKQQKARMKALRENDMEAYAALLAETKNDRLQTLLNQTEDFLGQLSANNSGAFHSVTEEITVQPMLLKHGTLKQYQLEGLQWLVSLYNNNLNGILADEMGLGKTIQTIALLTYVMEAKGDHGPFMIIVPLSTMSNWVKEFERWAPTVMVVEYQGKPPERKELWRKFIMARKFNVLLTTYEYVLNKHDRSKLESIDWHYIIVDEGHRMKNTKSKFTVALNTRYRSQHRLLLTGTPLQNNLSELWSLLNFLVPKIFNSAENFETWFNKPFEEAGVGDTSAELQEEEKFLIINRLHRVLRPFLLRRLKTEVAGELPDKVERVVKCDLSIWQKQVYKQVQLKFIPMATSGAGVSAKGLNNTFMQLRKICNHPYLFFDDIAYDWDNHRVTDEVYRCSGKFEMLDRMLPKIRKSNHKVLIFTQMTKILDIMEDFMDYRRYPYLRLDGQTKPEHRSKLLELFNAPNSPYFCFLLSTRAGGLGLNLQSADTVIIFDSDWNPQMDLQAQDRAHRLGQQNEVRVFRLVTCSPVEEQILMRAQFKLGLDQMIIQAGKFNHQDSFENTAHERRQMLATVLREGVDMGEQVDLPTGERLNRLLARSEDEFDMFQMIDVEMERERRDLWLAEGNQGPLPPRLMQDINELPDYLRAVEDTAVLKKFNDLDDRGRGARRGEGSTPVYTEMSDAQFNALCVEEEEAEAAGNGKGKRKRASKSTKKVGVQGLMHDLLDAVMNAVNDDGAKLCDPFMDAPDSTEYREMCAPDTEHLAFRLLTANVAKGKYARPSQLSRDVHLMLQNFESWYPDPECAERRQINAIRKLFNRRFNDLFGDEQVSRGKPKRDAADEAQAVGSETESEESDHDLGVVDDDDEEDDVSGVRIIDDVDDDTTAIDDEETPIRSRTKKRRQ</sequence>
<dbReference type="Gene3D" id="1.20.920.10">
    <property type="entry name" value="Bromodomain-like"/>
    <property type="match status" value="1"/>
</dbReference>
<dbReference type="InterPro" id="IPR001650">
    <property type="entry name" value="Helicase_C-like"/>
</dbReference>
<feature type="domain" description="Helicase ATP-binding" evidence="12">
    <location>
        <begin position="280"/>
        <end position="448"/>
    </location>
</feature>
<reference evidence="14 15" key="1">
    <citation type="submission" date="2018-03" db="EMBL/GenBank/DDBJ databases">
        <authorList>
            <person name="Fogelqvist J."/>
        </authorList>
    </citation>
    <scope>NUCLEOTIDE SEQUENCE [LARGE SCALE GENOMIC DNA]</scope>
</reference>
<feature type="compositionally biased region" description="Acidic residues" evidence="11">
    <location>
        <begin position="1039"/>
        <end position="1060"/>
    </location>
</feature>
<comment type="subcellular location">
    <subcellularLocation>
        <location evidence="1">Nucleus</location>
    </subcellularLocation>
</comment>
<dbReference type="FunFam" id="3.40.50.10810:FF:000015">
    <property type="entry name" value="lymphoid-specific helicase isoform X1"/>
    <property type="match status" value="1"/>
</dbReference>
<evidence type="ECO:0000313" key="14">
    <source>
        <dbReference type="EMBL" id="SPQ93070.1"/>
    </source>
</evidence>
<evidence type="ECO:0000313" key="15">
    <source>
        <dbReference type="Proteomes" id="UP000290189"/>
    </source>
</evidence>
<dbReference type="Gene3D" id="3.40.50.10810">
    <property type="entry name" value="Tandem AAA-ATPase domain"/>
    <property type="match status" value="1"/>
</dbReference>
<accession>A0A3P3XZ12</accession>
<protein>
    <submittedName>
        <fullName evidence="14">Uncharacterized protein</fullName>
    </submittedName>
</protein>
<dbReference type="CDD" id="cd17996">
    <property type="entry name" value="DEXHc_SMARCA2_SMARCA4"/>
    <property type="match status" value="1"/>
</dbReference>
<keyword evidence="7 10" id="KW-0175">Coiled coil</keyword>
<keyword evidence="14" id="KW-0496">Mitochondrion</keyword>
<evidence type="ECO:0000256" key="7">
    <source>
        <dbReference type="ARBA" id="ARBA00023054"/>
    </source>
</evidence>
<evidence type="ECO:0000259" key="13">
    <source>
        <dbReference type="PROSITE" id="PS51194"/>
    </source>
</evidence>
<dbReference type="PROSITE" id="PS51192">
    <property type="entry name" value="HELICASE_ATP_BIND_1"/>
    <property type="match status" value="1"/>
</dbReference>
<gene>
    <name evidence="14" type="ORF">PLBR_LOCUS285</name>
</gene>
<dbReference type="InterPro" id="IPR038718">
    <property type="entry name" value="SNF2-like_sf"/>
</dbReference>
<keyword evidence="9" id="KW-0539">Nucleus</keyword>
<evidence type="ECO:0000256" key="2">
    <source>
        <dbReference type="ARBA" id="ARBA00007025"/>
    </source>
</evidence>
<keyword evidence="5" id="KW-0347">Helicase</keyword>
<dbReference type="GO" id="GO:0004386">
    <property type="term" value="F:helicase activity"/>
    <property type="evidence" value="ECO:0007669"/>
    <property type="project" value="UniProtKB-KW"/>
</dbReference>
<evidence type="ECO:0000256" key="11">
    <source>
        <dbReference type="SAM" id="MobiDB-lite"/>
    </source>
</evidence>
<comment type="similarity">
    <text evidence="2">Belongs to the SNF2/RAD54 helicase family.</text>
</comment>
<evidence type="ECO:0000256" key="5">
    <source>
        <dbReference type="ARBA" id="ARBA00022806"/>
    </source>
</evidence>
<feature type="domain" description="Helicase C-terminal" evidence="13">
    <location>
        <begin position="593"/>
        <end position="744"/>
    </location>
</feature>
<geneLocation type="mitochondrion" evidence="14"/>
<dbReference type="SUPFAM" id="SSF47370">
    <property type="entry name" value="Bromodomain"/>
    <property type="match status" value="1"/>
</dbReference>
<evidence type="ECO:0000256" key="3">
    <source>
        <dbReference type="ARBA" id="ARBA00022741"/>
    </source>
</evidence>
<dbReference type="InterPro" id="IPR036427">
    <property type="entry name" value="Bromodomain-like_sf"/>
</dbReference>
<keyword evidence="8" id="KW-0103">Bromodomain</keyword>
<dbReference type="SUPFAM" id="SSF52540">
    <property type="entry name" value="P-loop containing nucleoside triphosphate hydrolases"/>
    <property type="match status" value="2"/>
</dbReference>
<proteinExistence type="inferred from homology"/>
<evidence type="ECO:0000256" key="4">
    <source>
        <dbReference type="ARBA" id="ARBA00022801"/>
    </source>
</evidence>
<organism evidence="14 15">
    <name type="scientific">Plasmodiophora brassicae</name>
    <name type="common">Clubroot disease agent</name>
    <dbReference type="NCBI Taxonomy" id="37360"/>
    <lineage>
        <taxon>Eukaryota</taxon>
        <taxon>Sar</taxon>
        <taxon>Rhizaria</taxon>
        <taxon>Endomyxa</taxon>
        <taxon>Phytomyxea</taxon>
        <taxon>Plasmodiophorida</taxon>
        <taxon>Plasmodiophoridae</taxon>
        <taxon>Plasmodiophora</taxon>
    </lineage>
</organism>
<dbReference type="CDD" id="cd18793">
    <property type="entry name" value="SF2_C_SNF"/>
    <property type="match status" value="1"/>
</dbReference>
<dbReference type="SMART" id="SM00487">
    <property type="entry name" value="DEXDc"/>
    <property type="match status" value="1"/>
</dbReference>
<dbReference type="EMBL" id="OVEO01000001">
    <property type="protein sequence ID" value="SPQ93070.1"/>
    <property type="molecule type" value="Genomic_DNA"/>
</dbReference>
<dbReference type="InterPro" id="IPR014001">
    <property type="entry name" value="Helicase_ATP-bd"/>
</dbReference>
<dbReference type="Pfam" id="PF00176">
    <property type="entry name" value="SNF2-rel_dom"/>
    <property type="match status" value="1"/>
</dbReference>
<evidence type="ECO:0000256" key="6">
    <source>
        <dbReference type="ARBA" id="ARBA00022840"/>
    </source>
</evidence>
<name>A0A3P3XZ12_PLABS</name>
<feature type="region of interest" description="Disordered" evidence="11">
    <location>
        <begin position="1017"/>
        <end position="1092"/>
    </location>
</feature>
<keyword evidence="4" id="KW-0378">Hydrolase</keyword>
<dbReference type="Gene3D" id="3.40.50.300">
    <property type="entry name" value="P-loop containing nucleotide triphosphate hydrolases"/>
    <property type="match status" value="1"/>
</dbReference>
<evidence type="ECO:0000256" key="9">
    <source>
        <dbReference type="ARBA" id="ARBA00023242"/>
    </source>
</evidence>
<dbReference type="InterPro" id="IPR027417">
    <property type="entry name" value="P-loop_NTPase"/>
</dbReference>